<organism evidence="7 8">
    <name type="scientific">Varroa destructor</name>
    <name type="common">Honeybee mite</name>
    <dbReference type="NCBI Taxonomy" id="109461"/>
    <lineage>
        <taxon>Eukaryota</taxon>
        <taxon>Metazoa</taxon>
        <taxon>Ecdysozoa</taxon>
        <taxon>Arthropoda</taxon>
        <taxon>Chelicerata</taxon>
        <taxon>Arachnida</taxon>
        <taxon>Acari</taxon>
        <taxon>Parasitiformes</taxon>
        <taxon>Mesostigmata</taxon>
        <taxon>Gamasina</taxon>
        <taxon>Dermanyssoidea</taxon>
        <taxon>Varroidae</taxon>
        <taxon>Varroa</taxon>
    </lineage>
</organism>
<evidence type="ECO:0000313" key="7">
    <source>
        <dbReference type="EnsemblMetazoa" id="XP_022672352"/>
    </source>
</evidence>
<keyword evidence="2 6" id="KW-0689">Ribosomal protein</keyword>
<dbReference type="PANTHER" id="PTHR13501">
    <property type="entry name" value="CHLOROPLAST 50S RIBOSOMAL PROTEIN L22-RELATED"/>
    <property type="match status" value="1"/>
</dbReference>
<name>A0A7M7KUY6_VARDE</name>
<dbReference type="Pfam" id="PF00237">
    <property type="entry name" value="Ribosomal_L22"/>
    <property type="match status" value="1"/>
</dbReference>
<dbReference type="InterPro" id="IPR047867">
    <property type="entry name" value="Ribosomal_uL22_bac/org-type"/>
</dbReference>
<evidence type="ECO:0000256" key="1">
    <source>
        <dbReference type="ARBA" id="ARBA00009451"/>
    </source>
</evidence>
<sequence>MWCSLSGILYICKVWVIETRGTMFARPVRGLQAIARGFYTSHPVSANAYEMPKCRSWEERNTIIHSPEEAVNPYVCHYRAQNHYSVKKFLPITWKIRGLSIDDAIAQMEFDNRKGAKILKEVLEEAQDLAVKKHNIEFRSNLWVAEAFATKGQTIKGLRKHGRARFGIIEHRYAHVYVRLEEGQPPKWYYDPPLEPDTKLRMFAKELEERYVMYSI</sequence>
<dbReference type="GO" id="GO:0006412">
    <property type="term" value="P:translation"/>
    <property type="evidence" value="ECO:0007669"/>
    <property type="project" value="InterPro"/>
</dbReference>
<evidence type="ECO:0000256" key="5">
    <source>
        <dbReference type="ARBA" id="ARBA00035506"/>
    </source>
</evidence>
<keyword evidence="8" id="KW-1185">Reference proteome</keyword>
<evidence type="ECO:0000256" key="3">
    <source>
        <dbReference type="ARBA" id="ARBA00023274"/>
    </source>
</evidence>
<dbReference type="OMA" id="GAHIAKE"/>
<evidence type="ECO:0000256" key="2">
    <source>
        <dbReference type="ARBA" id="ARBA00022980"/>
    </source>
</evidence>
<dbReference type="OrthoDB" id="416470at2759"/>
<dbReference type="GO" id="GO:0005762">
    <property type="term" value="C:mitochondrial large ribosomal subunit"/>
    <property type="evidence" value="ECO:0007669"/>
    <property type="project" value="TreeGrafter"/>
</dbReference>
<dbReference type="CTD" id="29093"/>
<evidence type="ECO:0000313" key="8">
    <source>
        <dbReference type="Proteomes" id="UP000594260"/>
    </source>
</evidence>
<dbReference type="InParanoid" id="A0A7M7KUY6"/>
<evidence type="ECO:0000256" key="4">
    <source>
        <dbReference type="ARBA" id="ARBA00035286"/>
    </source>
</evidence>
<dbReference type="GeneID" id="111255012"/>
<dbReference type="Proteomes" id="UP000594260">
    <property type="component" value="Unplaced"/>
</dbReference>
<proteinExistence type="inferred from homology"/>
<dbReference type="GO" id="GO:0003735">
    <property type="term" value="F:structural constituent of ribosome"/>
    <property type="evidence" value="ECO:0007669"/>
    <property type="project" value="InterPro"/>
</dbReference>
<reference evidence="7" key="1">
    <citation type="submission" date="2021-01" db="UniProtKB">
        <authorList>
            <consortium name="EnsemblMetazoa"/>
        </authorList>
    </citation>
    <scope>IDENTIFICATION</scope>
</reference>
<comment type="similarity">
    <text evidence="1 6">Belongs to the universal ribosomal protein uL22 family.</text>
</comment>
<dbReference type="RefSeq" id="XP_022672352.1">
    <property type="nucleotide sequence ID" value="XM_022816617.1"/>
</dbReference>
<dbReference type="PANTHER" id="PTHR13501:SF8">
    <property type="entry name" value="LARGE RIBOSOMAL SUBUNIT PROTEIN UL22M"/>
    <property type="match status" value="1"/>
</dbReference>
<protein>
    <recommendedName>
        <fullName evidence="4">Large ribosomal subunit protein uL22m</fullName>
    </recommendedName>
    <alternativeName>
        <fullName evidence="5">39S ribosomal protein L22, mitochondrial</fullName>
    </alternativeName>
</protein>
<dbReference type="InterPro" id="IPR001063">
    <property type="entry name" value="Ribosomal_uL22"/>
</dbReference>
<accession>A0A7M7KUY6</accession>
<dbReference type="SUPFAM" id="SSF54843">
    <property type="entry name" value="Ribosomal protein L22"/>
    <property type="match status" value="1"/>
</dbReference>
<dbReference type="EnsemblMetazoa" id="XM_022816617">
    <property type="protein sequence ID" value="XP_022672352"/>
    <property type="gene ID" value="LOC111255012"/>
</dbReference>
<evidence type="ECO:0000256" key="6">
    <source>
        <dbReference type="RuleBase" id="RU004005"/>
    </source>
</evidence>
<dbReference type="KEGG" id="vde:111255012"/>
<dbReference type="FunCoup" id="A0A7M7KUY6">
    <property type="interactions" value="1182"/>
</dbReference>
<dbReference type="Gene3D" id="3.90.470.10">
    <property type="entry name" value="Ribosomal protein L22/L17"/>
    <property type="match status" value="1"/>
</dbReference>
<keyword evidence="3 6" id="KW-0687">Ribonucleoprotein</keyword>
<dbReference type="AlphaFoldDB" id="A0A7M7KUY6"/>
<dbReference type="InterPro" id="IPR036394">
    <property type="entry name" value="Ribosomal_uL22_sf"/>
</dbReference>